<evidence type="ECO:0000259" key="1">
    <source>
        <dbReference type="PROSITE" id="PS50206"/>
    </source>
</evidence>
<dbReference type="InterPro" id="IPR050229">
    <property type="entry name" value="GlpE_sulfurtransferase"/>
</dbReference>
<organism evidence="2 3">
    <name type="scientific">Stieleria neptunia</name>
    <dbReference type="NCBI Taxonomy" id="2527979"/>
    <lineage>
        <taxon>Bacteria</taxon>
        <taxon>Pseudomonadati</taxon>
        <taxon>Planctomycetota</taxon>
        <taxon>Planctomycetia</taxon>
        <taxon>Pirellulales</taxon>
        <taxon>Pirellulaceae</taxon>
        <taxon>Stieleria</taxon>
    </lineage>
</organism>
<dbReference type="AlphaFoldDB" id="A0A518HZG4"/>
<dbReference type="SMART" id="SM00450">
    <property type="entry name" value="RHOD"/>
    <property type="match status" value="1"/>
</dbReference>
<dbReference type="SUPFAM" id="SSF52821">
    <property type="entry name" value="Rhodanese/Cell cycle control phosphatase"/>
    <property type="match status" value="1"/>
</dbReference>
<feature type="domain" description="Rhodanese" evidence="1">
    <location>
        <begin position="20"/>
        <end position="110"/>
    </location>
</feature>
<dbReference type="KEGG" id="snep:Enr13x_60830"/>
<dbReference type="OrthoDB" id="9800872at2"/>
<accession>A0A518HZG4</accession>
<proteinExistence type="predicted"/>
<name>A0A518HZG4_9BACT</name>
<gene>
    <name evidence="2" type="primary">moeZ_2</name>
    <name evidence="2" type="ORF">Enr13x_60830</name>
</gene>
<dbReference type="RefSeq" id="WP_145390330.1">
    <property type="nucleotide sequence ID" value="NZ_CP037423.1"/>
</dbReference>
<dbReference type="Pfam" id="PF00581">
    <property type="entry name" value="Rhodanese"/>
    <property type="match status" value="1"/>
</dbReference>
<dbReference type="Gene3D" id="3.40.250.10">
    <property type="entry name" value="Rhodanese-like domain"/>
    <property type="match status" value="1"/>
</dbReference>
<evidence type="ECO:0000313" key="2">
    <source>
        <dbReference type="EMBL" id="QDV46174.1"/>
    </source>
</evidence>
<dbReference type="Proteomes" id="UP000319004">
    <property type="component" value="Chromosome"/>
</dbReference>
<reference evidence="2 3" key="1">
    <citation type="submission" date="2019-03" db="EMBL/GenBank/DDBJ databases">
        <title>Deep-cultivation of Planctomycetes and their phenomic and genomic characterization uncovers novel biology.</title>
        <authorList>
            <person name="Wiegand S."/>
            <person name="Jogler M."/>
            <person name="Boedeker C."/>
            <person name="Pinto D."/>
            <person name="Vollmers J."/>
            <person name="Rivas-Marin E."/>
            <person name="Kohn T."/>
            <person name="Peeters S.H."/>
            <person name="Heuer A."/>
            <person name="Rast P."/>
            <person name="Oberbeckmann S."/>
            <person name="Bunk B."/>
            <person name="Jeske O."/>
            <person name="Meyerdierks A."/>
            <person name="Storesund J.E."/>
            <person name="Kallscheuer N."/>
            <person name="Luecker S."/>
            <person name="Lage O.M."/>
            <person name="Pohl T."/>
            <person name="Merkel B.J."/>
            <person name="Hornburger P."/>
            <person name="Mueller R.-W."/>
            <person name="Bruemmer F."/>
            <person name="Labrenz M."/>
            <person name="Spormann A.M."/>
            <person name="Op den Camp H."/>
            <person name="Overmann J."/>
            <person name="Amann R."/>
            <person name="Jetten M.S.M."/>
            <person name="Mascher T."/>
            <person name="Medema M.H."/>
            <person name="Devos D.P."/>
            <person name="Kaster A.-K."/>
            <person name="Ovreas L."/>
            <person name="Rohde M."/>
            <person name="Galperin M.Y."/>
            <person name="Jogler C."/>
        </authorList>
    </citation>
    <scope>NUCLEOTIDE SEQUENCE [LARGE SCALE GENOMIC DNA]</scope>
    <source>
        <strain evidence="2 3">Enr13</strain>
    </source>
</reference>
<evidence type="ECO:0000313" key="3">
    <source>
        <dbReference type="Proteomes" id="UP000319004"/>
    </source>
</evidence>
<keyword evidence="3" id="KW-1185">Reference proteome</keyword>
<dbReference type="GO" id="GO:0016779">
    <property type="term" value="F:nucleotidyltransferase activity"/>
    <property type="evidence" value="ECO:0007669"/>
    <property type="project" value="UniProtKB-KW"/>
</dbReference>
<dbReference type="EMBL" id="CP037423">
    <property type="protein sequence ID" value="QDV46174.1"/>
    <property type="molecule type" value="Genomic_DNA"/>
</dbReference>
<dbReference type="PANTHER" id="PTHR43031:SF17">
    <property type="entry name" value="SULFURTRANSFERASE YTWF-RELATED"/>
    <property type="match status" value="1"/>
</dbReference>
<sequence>MSDDYPIEIDVQTVKALQDSDESFLLLDVRQDEEYATAKIDGSVLIPMGELGQRLDELEPHKDQRIVVHCHHGGRSMQVTEALRSRGFDKTQNMAGGIDAWSLQVDSAVPRY</sequence>
<dbReference type="PANTHER" id="PTHR43031">
    <property type="entry name" value="FAD-DEPENDENT OXIDOREDUCTASE"/>
    <property type="match status" value="1"/>
</dbReference>
<protein>
    <submittedName>
        <fullName evidence="2">Putative adenylyltransferase/sulfurtransferase MoeZ</fullName>
    </submittedName>
</protein>
<dbReference type="InterPro" id="IPR036873">
    <property type="entry name" value="Rhodanese-like_dom_sf"/>
</dbReference>
<keyword evidence="2" id="KW-0808">Transferase</keyword>
<dbReference type="PROSITE" id="PS50206">
    <property type="entry name" value="RHODANESE_3"/>
    <property type="match status" value="1"/>
</dbReference>
<dbReference type="InterPro" id="IPR001763">
    <property type="entry name" value="Rhodanese-like_dom"/>
</dbReference>
<keyword evidence="2" id="KW-0548">Nucleotidyltransferase</keyword>